<reference evidence="1 2" key="1">
    <citation type="journal article" date="2015" name="Int. J. Syst. Evol. Microbiol.">
        <title>Methanoculleus taiwanensis sp. nov., a methanogen isolated from deep marine sediment at the deformation front area near Taiwan.</title>
        <authorList>
            <person name="Weng C.Y."/>
            <person name="Chen S.C."/>
            <person name="Lai M.C."/>
            <person name="Wu S.Y."/>
            <person name="Lin S."/>
            <person name="Yang T.F."/>
            <person name="Chen P.C."/>
        </authorList>
    </citation>
    <scope>NUCLEOTIDE SEQUENCE [LARGE SCALE GENOMIC DNA]</scope>
    <source>
        <strain evidence="1 2">CYW4</strain>
    </source>
</reference>
<comment type="caution">
    <text evidence="1">The sequence shown here is derived from an EMBL/GenBank/DDBJ whole genome shotgun (WGS) entry which is preliminary data.</text>
</comment>
<gene>
    <name evidence="1" type="ORF">ABH15_09610</name>
</gene>
<proteinExistence type="predicted"/>
<sequence length="82" mass="9544">MNAWTFWRYEYYYSKFLFVHILFHSVLLNIEGINQNIRPICGIIAGESPGTESLLPGLIIAKYQSISDTITCILKNHIDFQY</sequence>
<organism evidence="1 2">
    <name type="scientific">Methanoculleus taiwanensis</name>
    <dbReference type="NCBI Taxonomy" id="1550565"/>
    <lineage>
        <taxon>Archaea</taxon>
        <taxon>Methanobacteriati</taxon>
        <taxon>Methanobacteriota</taxon>
        <taxon>Stenosarchaea group</taxon>
        <taxon>Methanomicrobia</taxon>
        <taxon>Methanomicrobiales</taxon>
        <taxon>Methanomicrobiaceae</taxon>
        <taxon>Methanoculleus</taxon>
    </lineage>
</organism>
<dbReference type="AlphaFoldDB" id="A0A498H0M0"/>
<evidence type="ECO:0000313" key="2">
    <source>
        <dbReference type="Proteomes" id="UP000290932"/>
    </source>
</evidence>
<name>A0A498H0M0_9EURY</name>
<evidence type="ECO:0000313" key="1">
    <source>
        <dbReference type="EMBL" id="RXE56352.1"/>
    </source>
</evidence>
<dbReference type="Proteomes" id="UP000290932">
    <property type="component" value="Unassembled WGS sequence"/>
</dbReference>
<dbReference type="EMBL" id="LHQS01000002">
    <property type="protein sequence ID" value="RXE56352.1"/>
    <property type="molecule type" value="Genomic_DNA"/>
</dbReference>
<protein>
    <submittedName>
        <fullName evidence="1">Uncharacterized protein</fullName>
    </submittedName>
</protein>
<keyword evidence="2" id="KW-1185">Reference proteome</keyword>
<accession>A0A498H0M0</accession>